<dbReference type="Gene3D" id="1.10.3720.10">
    <property type="entry name" value="MetI-like"/>
    <property type="match status" value="1"/>
</dbReference>
<keyword evidence="2 5" id="KW-0812">Transmembrane</keyword>
<feature type="domain" description="ABC transmembrane type-1" evidence="6">
    <location>
        <begin position="283"/>
        <end position="475"/>
    </location>
</feature>
<gene>
    <name evidence="7" type="ORF">A3L08_02665</name>
</gene>
<dbReference type="Proteomes" id="UP000197418">
    <property type="component" value="Chromosome"/>
</dbReference>
<feature type="transmembrane region" description="Helical" evidence="5">
    <location>
        <begin position="23"/>
        <end position="43"/>
    </location>
</feature>
<evidence type="ECO:0000256" key="2">
    <source>
        <dbReference type="ARBA" id="ARBA00022692"/>
    </source>
</evidence>
<dbReference type="AlphaFoldDB" id="A0A218P6D2"/>
<dbReference type="PROSITE" id="PS50928">
    <property type="entry name" value="ABC_TM1"/>
    <property type="match status" value="1"/>
</dbReference>
<feature type="transmembrane region" description="Helical" evidence="5">
    <location>
        <begin position="453"/>
        <end position="478"/>
    </location>
</feature>
<proteinExistence type="inferred from homology"/>
<evidence type="ECO:0000256" key="3">
    <source>
        <dbReference type="ARBA" id="ARBA00022989"/>
    </source>
</evidence>
<evidence type="ECO:0000256" key="1">
    <source>
        <dbReference type="ARBA" id="ARBA00004141"/>
    </source>
</evidence>
<dbReference type="Pfam" id="PF00528">
    <property type="entry name" value="BPD_transp_1"/>
    <property type="match status" value="1"/>
</dbReference>
<dbReference type="PANTHER" id="PTHR43839:SF1">
    <property type="entry name" value="OPPC IN A BINDING PROTEIN-DEPENDENT TRANSPORT SYSTEM"/>
    <property type="match status" value="1"/>
</dbReference>
<evidence type="ECO:0000256" key="4">
    <source>
        <dbReference type="ARBA" id="ARBA00023136"/>
    </source>
</evidence>
<keyword evidence="3 5" id="KW-1133">Transmembrane helix</keyword>
<feature type="transmembrane region" description="Helical" evidence="5">
    <location>
        <begin position="401"/>
        <end position="418"/>
    </location>
</feature>
<evidence type="ECO:0000313" key="8">
    <source>
        <dbReference type="Proteomes" id="UP000197418"/>
    </source>
</evidence>
<dbReference type="InterPro" id="IPR000515">
    <property type="entry name" value="MetI-like"/>
</dbReference>
<dbReference type="RefSeq" id="WP_088853572.1">
    <property type="nucleotide sequence ID" value="NZ_CP015102.1"/>
</dbReference>
<dbReference type="InterPro" id="IPR035906">
    <property type="entry name" value="MetI-like_sf"/>
</dbReference>
<name>A0A218P6D2_9EURY</name>
<dbReference type="GO" id="GO:0055085">
    <property type="term" value="P:transmembrane transport"/>
    <property type="evidence" value="ECO:0007669"/>
    <property type="project" value="InterPro"/>
</dbReference>
<dbReference type="PANTHER" id="PTHR43839">
    <property type="entry name" value="OPPC IN A BINDING PROTEIN-DEPENDENT TRANSPORT SYSTEM"/>
    <property type="match status" value="1"/>
</dbReference>
<comment type="similarity">
    <text evidence="5">Belongs to the binding-protein-dependent transport system permease family.</text>
</comment>
<dbReference type="EMBL" id="CP015102">
    <property type="protein sequence ID" value="ASJ06310.1"/>
    <property type="molecule type" value="Genomic_DNA"/>
</dbReference>
<reference evidence="7 8" key="1">
    <citation type="submission" date="2016-04" db="EMBL/GenBank/DDBJ databases">
        <title>Complete genome sequence of Thermococcus pacificus type strain P4.</title>
        <authorList>
            <person name="Oger P.M."/>
        </authorList>
    </citation>
    <scope>NUCLEOTIDE SEQUENCE [LARGE SCALE GENOMIC DNA]</scope>
    <source>
        <strain evidence="7 8">P-4</strain>
    </source>
</reference>
<dbReference type="OrthoDB" id="312811at2157"/>
<keyword evidence="4 5" id="KW-0472">Membrane</keyword>
<organism evidence="7 8">
    <name type="scientific">Thermococcus pacificus</name>
    <dbReference type="NCBI Taxonomy" id="71998"/>
    <lineage>
        <taxon>Archaea</taxon>
        <taxon>Methanobacteriati</taxon>
        <taxon>Methanobacteriota</taxon>
        <taxon>Thermococci</taxon>
        <taxon>Thermococcales</taxon>
        <taxon>Thermococcaceae</taxon>
        <taxon>Thermococcus</taxon>
    </lineage>
</organism>
<dbReference type="SUPFAM" id="SSF161098">
    <property type="entry name" value="MetI-like"/>
    <property type="match status" value="1"/>
</dbReference>
<dbReference type="GO" id="GO:0005886">
    <property type="term" value="C:plasma membrane"/>
    <property type="evidence" value="ECO:0007669"/>
    <property type="project" value="UniProtKB-SubCell"/>
</dbReference>
<sequence>MRWVDVKEGIKEFLEEFKREKTGIAGVILLVLLVIVALTAPYTTMPDLPEKWRSSAYWEDNPKNVPPTWYNMFTSQKLVPQQVYYVDDLKIGHPSDTETVIEADYTFPEGYYFGPQGIIIKNINVTLNQASQAPTYSIYLKRPDGKTVVLVKNKPLTSSTTIAVGRDATISANIYVWLVNVTEGKELDPIQAQMDPIVIMNINTLVSTAFAKVEPGMKAEDVINNPEPLPGNYKLVLDIKNPAPDQNKVILDEMKVTFLGRSYGMMGTDYLGRDLWAGIIWGSRVSLTIGILVSVLSTIIGLTYGVTSAYLGGNMDELMMRINEIFASIPSLPILILIGATVGHVTLMFIVFLLVIFGWMGIARIARSMALQIKEQTYIEAARALGAGNGRIIFKHILPQLLPYAFATIALSVPGAVISEASLSFLGIGDPTAVTWGQILNAAQTQSATTKGYWWWVLPPGLGIAVVGLTFVLIGTALDRILNPRLRRL</sequence>
<comment type="subcellular location">
    <subcellularLocation>
        <location evidence="5">Cell membrane</location>
        <topology evidence="5">Multi-pass membrane protein</topology>
    </subcellularLocation>
    <subcellularLocation>
        <location evidence="1">Membrane</location>
        <topology evidence="1">Multi-pass membrane protein</topology>
    </subcellularLocation>
</comment>
<evidence type="ECO:0000259" key="6">
    <source>
        <dbReference type="PROSITE" id="PS50928"/>
    </source>
</evidence>
<evidence type="ECO:0000313" key="7">
    <source>
        <dbReference type="EMBL" id="ASJ06310.1"/>
    </source>
</evidence>
<feature type="transmembrane region" description="Helical" evidence="5">
    <location>
        <begin position="332"/>
        <end position="359"/>
    </location>
</feature>
<keyword evidence="5" id="KW-0813">Transport</keyword>
<accession>A0A218P6D2</accession>
<protein>
    <submittedName>
        <fullName evidence="7">Peptide transporter</fullName>
    </submittedName>
</protein>
<dbReference type="CDD" id="cd06261">
    <property type="entry name" value="TM_PBP2"/>
    <property type="match status" value="1"/>
</dbReference>
<dbReference type="GeneID" id="33315139"/>
<keyword evidence="8" id="KW-1185">Reference proteome</keyword>
<evidence type="ECO:0000256" key="5">
    <source>
        <dbReference type="RuleBase" id="RU363032"/>
    </source>
</evidence>
<feature type="transmembrane region" description="Helical" evidence="5">
    <location>
        <begin position="289"/>
        <end position="312"/>
    </location>
</feature>
<dbReference type="KEGG" id="tpaf:A3L08_02665"/>